<evidence type="ECO:0000313" key="1">
    <source>
        <dbReference type="EMBL" id="KRY71366.1"/>
    </source>
</evidence>
<gene>
    <name evidence="1" type="ORF">T4A_13155</name>
    <name evidence="2" type="ORF">T4B_867</name>
    <name evidence="3" type="ORF">T4C_3619</name>
</gene>
<dbReference type="Proteomes" id="UP000054805">
    <property type="component" value="Unassembled WGS sequence"/>
</dbReference>
<dbReference type="EMBL" id="JYDR01000059">
    <property type="protein sequence ID" value="KRY71366.1"/>
    <property type="molecule type" value="Genomic_DNA"/>
</dbReference>
<dbReference type="EMBL" id="JYDS01000030">
    <property type="protein sequence ID" value="KRZ30949.1"/>
    <property type="molecule type" value="Genomic_DNA"/>
</dbReference>
<evidence type="ECO:0000313" key="2">
    <source>
        <dbReference type="EMBL" id="KRZ30949.1"/>
    </source>
</evidence>
<dbReference type="Proteomes" id="UP000054632">
    <property type="component" value="Unassembled WGS sequence"/>
</dbReference>
<dbReference type="EMBL" id="JYDV01000029">
    <property type="protein sequence ID" value="KRZ40159.1"/>
    <property type="molecule type" value="Genomic_DNA"/>
</dbReference>
<keyword evidence="5" id="KW-1185">Reference proteome</keyword>
<sequence>LAKPPRCERQSSSIWAKDLDHQLCKNVHNNGHPSASARFAFGHASMIPSNSAFKKKMLPTTRQLYRPFCRYRKSISRLITQLSCRYCPNKNFFLQRTQSKFFN</sequence>
<feature type="non-terminal residue" evidence="1">
    <location>
        <position position="1"/>
    </location>
</feature>
<dbReference type="Proteomes" id="UP000054826">
    <property type="component" value="Unassembled WGS sequence"/>
</dbReference>
<evidence type="ECO:0000313" key="4">
    <source>
        <dbReference type="Proteomes" id="UP000054632"/>
    </source>
</evidence>
<comment type="caution">
    <text evidence="1">The sequence shown here is derived from an EMBL/GenBank/DDBJ whole genome shotgun (WGS) entry which is preliminary data.</text>
</comment>
<feature type="non-terminal residue" evidence="1">
    <location>
        <position position="103"/>
    </location>
</feature>
<dbReference type="AlphaFoldDB" id="A0A0V1ECC6"/>
<accession>A0A0V1ECC6</accession>
<proteinExistence type="predicted"/>
<protein>
    <submittedName>
        <fullName evidence="1">Uncharacterized protein</fullName>
    </submittedName>
</protein>
<reference evidence="4 5" key="1">
    <citation type="submission" date="2015-01" db="EMBL/GenBank/DDBJ databases">
        <title>Evolution of Trichinella species and genotypes.</title>
        <authorList>
            <person name="Korhonen P.K."/>
            <person name="Edoardo P."/>
            <person name="Giuseppe L.R."/>
            <person name="Gasser R.B."/>
        </authorList>
    </citation>
    <scope>NUCLEOTIDE SEQUENCE [LARGE SCALE GENOMIC DNA]</scope>
    <source>
        <strain evidence="1">ISS13</strain>
        <strain evidence="3">ISS176</strain>
        <strain evidence="2">ISS588</strain>
    </source>
</reference>
<evidence type="ECO:0000313" key="3">
    <source>
        <dbReference type="EMBL" id="KRZ40159.1"/>
    </source>
</evidence>
<organism evidence="1 4">
    <name type="scientific">Trichinella pseudospiralis</name>
    <name type="common">Parasitic roundworm</name>
    <dbReference type="NCBI Taxonomy" id="6337"/>
    <lineage>
        <taxon>Eukaryota</taxon>
        <taxon>Metazoa</taxon>
        <taxon>Ecdysozoa</taxon>
        <taxon>Nematoda</taxon>
        <taxon>Enoplea</taxon>
        <taxon>Dorylaimia</taxon>
        <taxon>Trichinellida</taxon>
        <taxon>Trichinellidae</taxon>
        <taxon>Trichinella</taxon>
    </lineage>
</organism>
<name>A0A0V1ECC6_TRIPS</name>
<evidence type="ECO:0000313" key="5">
    <source>
        <dbReference type="Proteomes" id="UP000054805"/>
    </source>
</evidence>